<dbReference type="GeneID" id="24266150"/>
<dbReference type="RefSeq" id="XP_012333903.1">
    <property type="nucleotide sequence ID" value="XM_012478480.1"/>
</dbReference>
<dbReference type="OrthoDB" id="386741at2759"/>
<evidence type="ECO:0000313" key="1">
    <source>
        <dbReference type="EMBL" id="KJP89393.1"/>
    </source>
</evidence>
<reference evidence="1 2" key="1">
    <citation type="submission" date="2014-03" db="EMBL/GenBank/DDBJ databases">
        <title>The Genome Sequence of Plasmodium fragile nilgiri.</title>
        <authorList>
            <consortium name="The Broad Institute Genomics Platform"/>
            <consortium name="The Broad Institute Genome Sequencing Center for Infectious Disease"/>
            <person name="Neafsey D."/>
            <person name="Duraisingh M."/>
            <person name="Young S.K."/>
            <person name="Zeng Q."/>
            <person name="Gargeya S."/>
            <person name="Abouelleil A."/>
            <person name="Alvarado L."/>
            <person name="Chapman S.B."/>
            <person name="Gainer-Dewar J."/>
            <person name="Goldberg J."/>
            <person name="Griggs A."/>
            <person name="Gujja S."/>
            <person name="Hansen M."/>
            <person name="Howarth C."/>
            <person name="Imamovic A."/>
            <person name="Larimer J."/>
            <person name="Pearson M."/>
            <person name="Poon T.W."/>
            <person name="Priest M."/>
            <person name="Roberts A."/>
            <person name="Saif S."/>
            <person name="Shea T."/>
            <person name="Sykes S."/>
            <person name="Wortman J."/>
            <person name="Nusbaum C."/>
            <person name="Birren B."/>
        </authorList>
    </citation>
    <scope>NUCLEOTIDE SEQUENCE [LARGE SCALE GENOMIC DNA]</scope>
    <source>
        <strain evidence="2">nilgiri</strain>
    </source>
</reference>
<proteinExistence type="predicted"/>
<gene>
    <name evidence="1" type="ORF">AK88_00836</name>
</gene>
<organism evidence="1 2">
    <name type="scientific">Plasmodium fragile</name>
    <dbReference type="NCBI Taxonomy" id="5857"/>
    <lineage>
        <taxon>Eukaryota</taxon>
        <taxon>Sar</taxon>
        <taxon>Alveolata</taxon>
        <taxon>Apicomplexa</taxon>
        <taxon>Aconoidasida</taxon>
        <taxon>Haemosporida</taxon>
        <taxon>Plasmodiidae</taxon>
        <taxon>Plasmodium</taxon>
        <taxon>Plasmodium (Plasmodium)</taxon>
    </lineage>
</organism>
<dbReference type="AlphaFoldDB" id="A0A0D9QR27"/>
<accession>A0A0D9QR27</accession>
<dbReference type="Proteomes" id="UP000054561">
    <property type="component" value="Unassembled WGS sequence"/>
</dbReference>
<sequence length="143" mass="16993">MQNAASSNLSMEKRIDHLKKFSSNITGMIYELKDLIKIHEILIYKEKLKSTKNEQLQKHQDDIIALKLDLESITKENDNMDGQLKYYKKIDESINYEIVNTSVNIQNMKLDINKQKKYLKKFLSQNIEMKSDIDQMKNVRHER</sequence>
<name>A0A0D9QR27_PLAFR</name>
<dbReference type="EMBL" id="KQ001651">
    <property type="protein sequence ID" value="KJP89393.1"/>
    <property type="molecule type" value="Genomic_DNA"/>
</dbReference>
<dbReference type="VEuPathDB" id="PlasmoDB:AK88_00836"/>
<protein>
    <submittedName>
        <fullName evidence="1">Uncharacterized protein</fullName>
    </submittedName>
</protein>
<evidence type="ECO:0000313" key="2">
    <source>
        <dbReference type="Proteomes" id="UP000054561"/>
    </source>
</evidence>
<keyword evidence="2" id="KW-1185">Reference proteome</keyword>